<dbReference type="Proteomes" id="UP000502248">
    <property type="component" value="Chromosome"/>
</dbReference>
<reference evidence="2 3" key="1">
    <citation type="submission" date="2020-04" db="EMBL/GenBank/DDBJ databases">
        <title>Genome sequencing of novel species.</title>
        <authorList>
            <person name="Heo J."/>
            <person name="Kim S.-J."/>
            <person name="Kim J.-S."/>
            <person name="Hong S.-B."/>
            <person name="Kwon S.-W."/>
        </authorList>
    </citation>
    <scope>NUCLEOTIDE SEQUENCE [LARGE SCALE GENOMIC DNA]</scope>
    <source>
        <strain evidence="2 3">MFER-1</strain>
    </source>
</reference>
<gene>
    <name evidence="2" type="ORF">HH215_12225</name>
</gene>
<organism evidence="2 3">
    <name type="scientific">Cohnella herbarum</name>
    <dbReference type="NCBI Taxonomy" id="2728023"/>
    <lineage>
        <taxon>Bacteria</taxon>
        <taxon>Bacillati</taxon>
        <taxon>Bacillota</taxon>
        <taxon>Bacilli</taxon>
        <taxon>Bacillales</taxon>
        <taxon>Paenibacillaceae</taxon>
        <taxon>Cohnella</taxon>
    </lineage>
</organism>
<evidence type="ECO:0000313" key="2">
    <source>
        <dbReference type="EMBL" id="QJD83873.1"/>
    </source>
</evidence>
<dbReference type="RefSeq" id="WP_169280160.1">
    <property type="nucleotide sequence ID" value="NZ_CP051680.1"/>
</dbReference>
<accession>A0A7Z2ZLB9</accession>
<protein>
    <submittedName>
        <fullName evidence="2">Phage head-tail adapter protein</fullName>
    </submittedName>
</protein>
<name>A0A7Z2ZLB9_9BACL</name>
<evidence type="ECO:0000256" key="1">
    <source>
        <dbReference type="ARBA" id="ARBA00008853"/>
    </source>
</evidence>
<comment type="similarity">
    <text evidence="1">Belongs to the SMP-30/CGR1 family.</text>
</comment>
<dbReference type="SUPFAM" id="SSF63829">
    <property type="entry name" value="Calcium-dependent phosphotriesterase"/>
    <property type="match status" value="1"/>
</dbReference>
<evidence type="ECO:0000313" key="3">
    <source>
        <dbReference type="Proteomes" id="UP000502248"/>
    </source>
</evidence>
<dbReference type="KEGG" id="cheb:HH215_12225"/>
<sequence length="333" mass="36411">MLTPKLFAKLPEDIAVTPDAMAIDAKGRLILSCPNYADPSKRGCLLRFGEDQVPEKWADIPLHPITGKAFPMGIAFGPDGDLYVVDNQGWSGAPELQFHGRILRLTITEEGEVVRTRVVAGNMEHPNGIRIRDGYLYATQSTMSLVKDPSGLLMSCVYKFALDDENIEVTNTLEDKNIWTTFLTHNLEVQYGADGIVFDKEGNLYVGNFGDGAVHKIVPNDDGSAKSNVVWAKDPAQLQSTDGMIFDEEGNLYIADFSANSIGMVTPDGKVTRLAQSPDTDGFNGEIDQPSEPIVWNGKLVISCFDLVTGPDKVNTKHELPATVCYLDLSEKA</sequence>
<dbReference type="AlphaFoldDB" id="A0A7Z2ZLB9"/>
<dbReference type="InterPro" id="IPR011042">
    <property type="entry name" value="6-blade_b-propeller_TolB-like"/>
</dbReference>
<dbReference type="PANTHER" id="PTHR47572">
    <property type="entry name" value="LIPOPROTEIN-RELATED"/>
    <property type="match status" value="1"/>
</dbReference>
<keyword evidence="3" id="KW-1185">Reference proteome</keyword>
<dbReference type="PANTHER" id="PTHR47572:SF4">
    <property type="entry name" value="LACTONASE DRP35"/>
    <property type="match status" value="1"/>
</dbReference>
<dbReference type="Gene3D" id="2.120.10.30">
    <property type="entry name" value="TolB, C-terminal domain"/>
    <property type="match status" value="2"/>
</dbReference>
<dbReference type="InterPro" id="IPR051262">
    <property type="entry name" value="SMP-30/CGR1_Lactonase"/>
</dbReference>
<dbReference type="EMBL" id="CP051680">
    <property type="protein sequence ID" value="QJD83873.1"/>
    <property type="molecule type" value="Genomic_DNA"/>
</dbReference>
<proteinExistence type="inferred from homology"/>